<evidence type="ECO:0000313" key="2">
    <source>
        <dbReference type="EMBL" id="OCL05056.1"/>
    </source>
</evidence>
<feature type="compositionally biased region" description="Basic and acidic residues" evidence="1">
    <location>
        <begin position="332"/>
        <end position="344"/>
    </location>
</feature>
<dbReference type="AlphaFoldDB" id="A0A8E2EUD7"/>
<feature type="compositionally biased region" description="Polar residues" evidence="1">
    <location>
        <begin position="393"/>
        <end position="409"/>
    </location>
</feature>
<reference evidence="2 3" key="1">
    <citation type="journal article" date="2016" name="Nat. Commun.">
        <title>Ectomycorrhizal ecology is imprinted in the genome of the dominant symbiotic fungus Cenococcum geophilum.</title>
        <authorList>
            <consortium name="DOE Joint Genome Institute"/>
            <person name="Peter M."/>
            <person name="Kohler A."/>
            <person name="Ohm R.A."/>
            <person name="Kuo A."/>
            <person name="Krutzmann J."/>
            <person name="Morin E."/>
            <person name="Arend M."/>
            <person name="Barry K.W."/>
            <person name="Binder M."/>
            <person name="Choi C."/>
            <person name="Clum A."/>
            <person name="Copeland A."/>
            <person name="Grisel N."/>
            <person name="Haridas S."/>
            <person name="Kipfer T."/>
            <person name="LaButti K."/>
            <person name="Lindquist E."/>
            <person name="Lipzen A."/>
            <person name="Maire R."/>
            <person name="Meier B."/>
            <person name="Mihaltcheva S."/>
            <person name="Molinier V."/>
            <person name="Murat C."/>
            <person name="Poggeler S."/>
            <person name="Quandt C.A."/>
            <person name="Sperisen C."/>
            <person name="Tritt A."/>
            <person name="Tisserant E."/>
            <person name="Crous P.W."/>
            <person name="Henrissat B."/>
            <person name="Nehls U."/>
            <person name="Egli S."/>
            <person name="Spatafora J.W."/>
            <person name="Grigoriev I.V."/>
            <person name="Martin F.M."/>
        </authorList>
    </citation>
    <scope>NUCLEOTIDE SEQUENCE [LARGE SCALE GENOMIC DNA]</scope>
    <source>
        <strain evidence="2 3">CBS 207.34</strain>
    </source>
</reference>
<dbReference type="Proteomes" id="UP000250140">
    <property type="component" value="Unassembled WGS sequence"/>
</dbReference>
<organism evidence="2 3">
    <name type="scientific">Glonium stellatum</name>
    <dbReference type="NCBI Taxonomy" id="574774"/>
    <lineage>
        <taxon>Eukaryota</taxon>
        <taxon>Fungi</taxon>
        <taxon>Dikarya</taxon>
        <taxon>Ascomycota</taxon>
        <taxon>Pezizomycotina</taxon>
        <taxon>Dothideomycetes</taxon>
        <taxon>Pleosporomycetidae</taxon>
        <taxon>Gloniales</taxon>
        <taxon>Gloniaceae</taxon>
        <taxon>Glonium</taxon>
    </lineage>
</organism>
<dbReference type="OrthoDB" id="3943265at2759"/>
<evidence type="ECO:0000313" key="3">
    <source>
        <dbReference type="Proteomes" id="UP000250140"/>
    </source>
</evidence>
<feature type="compositionally biased region" description="Basic and acidic residues" evidence="1">
    <location>
        <begin position="352"/>
        <end position="368"/>
    </location>
</feature>
<name>A0A8E2EUD7_9PEZI</name>
<protein>
    <submittedName>
        <fullName evidence="2">Uncharacterized protein</fullName>
    </submittedName>
</protein>
<feature type="region of interest" description="Disordered" evidence="1">
    <location>
        <begin position="323"/>
        <end position="409"/>
    </location>
</feature>
<feature type="compositionally biased region" description="Basic and acidic residues" evidence="1">
    <location>
        <begin position="258"/>
        <end position="267"/>
    </location>
</feature>
<feature type="region of interest" description="Disordered" evidence="1">
    <location>
        <begin position="249"/>
        <end position="284"/>
    </location>
</feature>
<proteinExistence type="predicted"/>
<evidence type="ECO:0000256" key="1">
    <source>
        <dbReference type="SAM" id="MobiDB-lite"/>
    </source>
</evidence>
<accession>A0A8E2EUD7</accession>
<keyword evidence="3" id="KW-1185">Reference proteome</keyword>
<sequence>MDSLDFAADVAELTRAAIRLGNKLNGLYNQKCPTSKEFQVFGREVKAFSGVWQILQPCLEDSRPFLSPYCMQILSRIRSDTKSILEQVVDFTDNFVLEDRRATRQAEARTRTTFIIWGRRPVNDDRTHRIGRFFTDNDLSVQRGQLLYASTTLQLVLTVINYARTLPKSGVANRVLDNSNLIINEQNKAREEIRKREQRRRNPGVQPPQVRATQWLGKLDLSPSETDASGEVRSSPFGRLANCWVRPERRPGSTVLGDRSDVTDSDSRGTSSYRTIINEPRAENNARAQEMQIQTQQVQNLNHQMQELARQLHDVVRELRDMQSSVTHYRRERAESVRGSDNAKVDSTYSSRQRDEAEQESKRQMPRDRRARQCPPASQRQFSLPPSERGFSRASSRISYNGSIDSGYE</sequence>
<gene>
    <name evidence="2" type="ORF">AOQ84DRAFT_391112</name>
</gene>
<dbReference type="EMBL" id="KV750385">
    <property type="protein sequence ID" value="OCL05056.1"/>
    <property type="molecule type" value="Genomic_DNA"/>
</dbReference>